<keyword evidence="2" id="KW-0812">Transmembrane</keyword>
<evidence type="ECO:0000256" key="3">
    <source>
        <dbReference type="SAM" id="SignalP"/>
    </source>
</evidence>
<keyword evidence="3" id="KW-0732">Signal</keyword>
<keyword evidence="2" id="KW-0472">Membrane</keyword>
<dbReference type="InterPro" id="IPR019422">
    <property type="entry name" value="7TM_GPCR_serpentine_rcpt_Srh"/>
</dbReference>
<organism evidence="4 5">
    <name type="scientific">Mesorhabditis belari</name>
    <dbReference type="NCBI Taxonomy" id="2138241"/>
    <lineage>
        <taxon>Eukaryota</taxon>
        <taxon>Metazoa</taxon>
        <taxon>Ecdysozoa</taxon>
        <taxon>Nematoda</taxon>
        <taxon>Chromadorea</taxon>
        <taxon>Rhabditida</taxon>
        <taxon>Rhabditina</taxon>
        <taxon>Rhabditomorpha</taxon>
        <taxon>Rhabditoidea</taxon>
        <taxon>Rhabditidae</taxon>
        <taxon>Mesorhabditinae</taxon>
        <taxon>Mesorhabditis</taxon>
    </lineage>
</organism>
<evidence type="ECO:0000313" key="4">
    <source>
        <dbReference type="Proteomes" id="UP000887575"/>
    </source>
</evidence>
<accession>A0AAF3EQX4</accession>
<feature type="compositionally biased region" description="Basic and acidic residues" evidence="1">
    <location>
        <begin position="156"/>
        <end position="170"/>
    </location>
</feature>
<evidence type="ECO:0000313" key="5">
    <source>
        <dbReference type="WBParaSite" id="MBELARI_LOCUS16295"/>
    </source>
</evidence>
<dbReference type="PANTHER" id="PTHR22941">
    <property type="entry name" value="SERPENTINE RECEPTOR"/>
    <property type="match status" value="1"/>
</dbReference>
<keyword evidence="2" id="KW-1133">Transmembrane helix</keyword>
<dbReference type="Proteomes" id="UP000887575">
    <property type="component" value="Unassembled WGS sequence"/>
</dbReference>
<dbReference type="Pfam" id="PF10318">
    <property type="entry name" value="7TM_GPCR_Srh"/>
    <property type="match status" value="2"/>
</dbReference>
<dbReference type="WBParaSite" id="MBELARI_LOCUS16295">
    <property type="protein sequence ID" value="MBELARI_LOCUS16295"/>
    <property type="gene ID" value="MBELARI_LOCUS16295"/>
</dbReference>
<dbReference type="PANTHER" id="PTHR22941:SF26">
    <property type="entry name" value="SERPENTINE RECEPTOR, CLASS H"/>
    <property type="match status" value="1"/>
</dbReference>
<evidence type="ECO:0000256" key="1">
    <source>
        <dbReference type="SAM" id="MobiDB-lite"/>
    </source>
</evidence>
<feature type="region of interest" description="Disordered" evidence="1">
    <location>
        <begin position="156"/>
        <end position="193"/>
    </location>
</feature>
<sequence>MMPVFCLVLSSLTLFVLAYPNPERMRAFFAYHVKNWRDTLEHDFTLFLLDEWINPTYSICKSVWMMNTTIYMLINGIIVVWAFERLKRLRNKMSEMARKRHFFALIALLLQAIIPMFSYFIPIFLLLTILQGNWKNNLQAAKEPAEAVHSGLRSRADSHAESQVEPREENFYEQEEAAQTAQEVSTTMPEEAETGYKSEEELYEILRGSFSCRAIDQETENEVITSIALTLMSTHGALNSLVMVFVIKPYREFLITSSKRIVLRRMLRIYENSNASNQP</sequence>
<keyword evidence="4" id="KW-1185">Reference proteome</keyword>
<feature type="chain" id="PRO_5042006036" evidence="3">
    <location>
        <begin position="19"/>
        <end position="279"/>
    </location>
</feature>
<evidence type="ECO:0000256" key="2">
    <source>
        <dbReference type="SAM" id="Phobius"/>
    </source>
</evidence>
<dbReference type="InterPro" id="IPR053220">
    <property type="entry name" value="Nematode_rcpt-like_serp_H"/>
</dbReference>
<proteinExistence type="predicted"/>
<reference evidence="5" key="1">
    <citation type="submission" date="2024-02" db="UniProtKB">
        <authorList>
            <consortium name="WormBaseParasite"/>
        </authorList>
    </citation>
    <scope>IDENTIFICATION</scope>
</reference>
<name>A0AAF3EQX4_9BILA</name>
<protein>
    <submittedName>
        <fullName evidence="5">Uncharacterized protein</fullName>
    </submittedName>
</protein>
<feature type="transmembrane region" description="Helical" evidence="2">
    <location>
        <begin position="103"/>
        <end position="130"/>
    </location>
</feature>
<feature type="transmembrane region" description="Helical" evidence="2">
    <location>
        <begin position="64"/>
        <end position="83"/>
    </location>
</feature>
<feature type="signal peptide" evidence="3">
    <location>
        <begin position="1"/>
        <end position="18"/>
    </location>
</feature>
<dbReference type="AlphaFoldDB" id="A0AAF3EQX4"/>